<protein>
    <submittedName>
        <fullName evidence="2">Uncharacterized protein</fullName>
    </submittedName>
</protein>
<reference evidence="2" key="1">
    <citation type="submission" date="2022-01" db="EMBL/GenBank/DDBJ databases">
        <authorList>
            <person name="King R."/>
        </authorList>
    </citation>
    <scope>NUCLEOTIDE SEQUENCE</scope>
</reference>
<evidence type="ECO:0000313" key="2">
    <source>
        <dbReference type="EMBL" id="CAG9761358.1"/>
    </source>
</evidence>
<dbReference type="EMBL" id="OU892286">
    <property type="protein sequence ID" value="CAG9761358.1"/>
    <property type="molecule type" value="Genomic_DNA"/>
</dbReference>
<dbReference type="Gene3D" id="2.10.25.10">
    <property type="entry name" value="Laminin"/>
    <property type="match status" value="1"/>
</dbReference>
<organism evidence="2 3">
    <name type="scientific">Ceutorhynchus assimilis</name>
    <name type="common">cabbage seed weevil</name>
    <dbReference type="NCBI Taxonomy" id="467358"/>
    <lineage>
        <taxon>Eukaryota</taxon>
        <taxon>Metazoa</taxon>
        <taxon>Ecdysozoa</taxon>
        <taxon>Arthropoda</taxon>
        <taxon>Hexapoda</taxon>
        <taxon>Insecta</taxon>
        <taxon>Pterygota</taxon>
        <taxon>Neoptera</taxon>
        <taxon>Endopterygota</taxon>
        <taxon>Coleoptera</taxon>
        <taxon>Polyphaga</taxon>
        <taxon>Cucujiformia</taxon>
        <taxon>Curculionidae</taxon>
        <taxon>Ceutorhynchinae</taxon>
        <taxon>Ceutorhynchus</taxon>
    </lineage>
</organism>
<dbReference type="AlphaFoldDB" id="A0A9N9MBE5"/>
<keyword evidence="1" id="KW-0732">Signal</keyword>
<proteinExistence type="predicted"/>
<evidence type="ECO:0000313" key="3">
    <source>
        <dbReference type="Proteomes" id="UP001152799"/>
    </source>
</evidence>
<evidence type="ECO:0000256" key="1">
    <source>
        <dbReference type="SAM" id="SignalP"/>
    </source>
</evidence>
<gene>
    <name evidence="2" type="ORF">CEUTPL_LOCUS2063</name>
</gene>
<name>A0A9N9MBE5_9CUCU</name>
<dbReference type="OrthoDB" id="6781148at2759"/>
<feature type="signal peptide" evidence="1">
    <location>
        <begin position="1"/>
        <end position="19"/>
    </location>
</feature>
<accession>A0A9N9MBE5</accession>
<feature type="chain" id="PRO_5040493250" evidence="1">
    <location>
        <begin position="20"/>
        <end position="148"/>
    </location>
</feature>
<sequence>MKTFVLFVLFQIIICLAYCYDSTEYSTGNNECNDPNAELRYDNSNCTVTCNKRALSDNPDSCFGLIELTLSCYCKNTFVLDETTNTCVQPENCPCNTSNNEVSRYSNNCANGCATFHTLIDCSGVLHGGCWCMPTFCTDANGICIEKE</sequence>
<dbReference type="Proteomes" id="UP001152799">
    <property type="component" value="Chromosome 10"/>
</dbReference>
<keyword evidence="3" id="KW-1185">Reference proteome</keyword>